<reference evidence="1 2" key="1">
    <citation type="submission" date="2019-09" db="EMBL/GenBank/DDBJ databases">
        <title>Characterisation of the sponge microbiome using genome-centric metagenomics.</title>
        <authorList>
            <person name="Engelberts J.P."/>
            <person name="Robbins S.J."/>
            <person name="De Goeij J.M."/>
            <person name="Aranda M."/>
            <person name="Bell S.C."/>
            <person name="Webster N.S."/>
        </authorList>
    </citation>
    <scope>NUCLEOTIDE SEQUENCE [LARGE SCALE GENOMIC DNA]</scope>
    <source>
        <strain evidence="1">SB0662_bin_43</strain>
    </source>
</reference>
<protein>
    <submittedName>
        <fullName evidence="1">Uncharacterized protein</fullName>
    </submittedName>
</protein>
<evidence type="ECO:0000313" key="2">
    <source>
        <dbReference type="Proteomes" id="UP000449092"/>
    </source>
</evidence>
<evidence type="ECO:0000313" key="1">
    <source>
        <dbReference type="EMBL" id="MYE38566.1"/>
    </source>
</evidence>
<dbReference type="AlphaFoldDB" id="A0A845DK61"/>
<accession>A0A845DK61</accession>
<organism evidence="1 2">
    <name type="scientific">Candidatus Spechtbacteria bacterium SB0662_bin_43</name>
    <dbReference type="NCBI Taxonomy" id="2604897"/>
    <lineage>
        <taxon>Bacteria</taxon>
        <taxon>Candidatus Spechtiibacteriota</taxon>
    </lineage>
</organism>
<dbReference type="EMBL" id="VXOY01000032">
    <property type="protein sequence ID" value="MYE38566.1"/>
    <property type="molecule type" value="Genomic_DNA"/>
</dbReference>
<dbReference type="Proteomes" id="UP000449092">
    <property type="component" value="Unassembled WGS sequence"/>
</dbReference>
<proteinExistence type="predicted"/>
<sequence>MMNQRFTINDLYVEKPENMIDVIVPFLRSKVSIVKDTNEVVLSSDLLLHKSAKLKVLYFLLGQCVLVFSGVGKEELIYSSSKSLQKKIGISKNEADGVVKDLRMKNAIERVGKNNREVLYHIPKYRVRVVMDFITKINNKSEV</sequence>
<comment type="caution">
    <text evidence="1">The sequence shown here is derived from an EMBL/GenBank/DDBJ whole genome shotgun (WGS) entry which is preliminary data.</text>
</comment>
<name>A0A845DK61_9BACT</name>
<gene>
    <name evidence="1" type="ORF">F4X82_03565</name>
</gene>